<dbReference type="GO" id="GO:0043457">
    <property type="term" value="P:regulation of cellular respiration"/>
    <property type="evidence" value="ECO:0007669"/>
    <property type="project" value="InterPro"/>
</dbReference>
<sequence length="172" mass="20219">MLRKTYPQPNSFGRNLRSNTLWFAGFYNSHHVSHFATFFINARAEISVSASHFCLQKKHRFPRRTSRMGREEQVVDLRIPWRISRRGRGEGARTEYRRTPPVRTPQLLNTIANCSTVRRGLRTTHITVIRTFHQIIQSVEGMGGVYKMQGHSQRELMTRAYEEFLVEDQQLQ</sequence>
<dbReference type="EMBL" id="AYRZ02000009">
    <property type="protein sequence ID" value="PHT73817.1"/>
    <property type="molecule type" value="Genomic_DNA"/>
</dbReference>
<gene>
    <name evidence="1" type="ORF">T459_24602</name>
</gene>
<accession>A0A2G2YVL7</accession>
<comment type="caution">
    <text evidence="1">The sequence shown here is derived from an EMBL/GenBank/DDBJ whole genome shotgun (WGS) entry which is preliminary data.</text>
</comment>
<dbReference type="InterPro" id="IPR044792">
    <property type="entry name" value="TAR1"/>
</dbReference>
<organism evidence="1 2">
    <name type="scientific">Capsicum annuum</name>
    <name type="common">Capsicum pepper</name>
    <dbReference type="NCBI Taxonomy" id="4072"/>
    <lineage>
        <taxon>Eukaryota</taxon>
        <taxon>Viridiplantae</taxon>
        <taxon>Streptophyta</taxon>
        <taxon>Embryophyta</taxon>
        <taxon>Tracheophyta</taxon>
        <taxon>Spermatophyta</taxon>
        <taxon>Magnoliopsida</taxon>
        <taxon>eudicotyledons</taxon>
        <taxon>Gunneridae</taxon>
        <taxon>Pentapetalae</taxon>
        <taxon>asterids</taxon>
        <taxon>lamiids</taxon>
        <taxon>Solanales</taxon>
        <taxon>Solanaceae</taxon>
        <taxon>Solanoideae</taxon>
        <taxon>Capsiceae</taxon>
        <taxon>Capsicum</taxon>
    </lineage>
</organism>
<dbReference type="PANTHER" id="PTHR47188">
    <property type="entry name" value="PROTEIN TAR1"/>
    <property type="match status" value="1"/>
</dbReference>
<dbReference type="PANTHER" id="PTHR47188:SF1">
    <property type="entry name" value="PROTEIN TAR1"/>
    <property type="match status" value="1"/>
</dbReference>
<dbReference type="AlphaFoldDB" id="A0A2G2YVL7"/>
<dbReference type="Proteomes" id="UP000222542">
    <property type="component" value="Unassembled WGS sequence"/>
</dbReference>
<evidence type="ECO:0000313" key="2">
    <source>
        <dbReference type="Proteomes" id="UP000222542"/>
    </source>
</evidence>
<reference evidence="1 2" key="1">
    <citation type="journal article" date="2014" name="Nat. Genet.">
        <title>Genome sequence of the hot pepper provides insights into the evolution of pungency in Capsicum species.</title>
        <authorList>
            <person name="Kim S."/>
            <person name="Park M."/>
            <person name="Yeom S.I."/>
            <person name="Kim Y.M."/>
            <person name="Lee J.M."/>
            <person name="Lee H.A."/>
            <person name="Seo E."/>
            <person name="Choi J."/>
            <person name="Cheong K."/>
            <person name="Kim K.T."/>
            <person name="Jung K."/>
            <person name="Lee G.W."/>
            <person name="Oh S.K."/>
            <person name="Bae C."/>
            <person name="Kim S.B."/>
            <person name="Lee H.Y."/>
            <person name="Kim S.Y."/>
            <person name="Kim M.S."/>
            <person name="Kang B.C."/>
            <person name="Jo Y.D."/>
            <person name="Yang H.B."/>
            <person name="Jeong H.J."/>
            <person name="Kang W.H."/>
            <person name="Kwon J.K."/>
            <person name="Shin C."/>
            <person name="Lim J.Y."/>
            <person name="Park J.H."/>
            <person name="Huh J.H."/>
            <person name="Kim J.S."/>
            <person name="Kim B.D."/>
            <person name="Cohen O."/>
            <person name="Paran I."/>
            <person name="Suh M.C."/>
            <person name="Lee S.B."/>
            <person name="Kim Y.K."/>
            <person name="Shin Y."/>
            <person name="Noh S.J."/>
            <person name="Park J."/>
            <person name="Seo Y.S."/>
            <person name="Kwon S.Y."/>
            <person name="Kim H.A."/>
            <person name="Park J.M."/>
            <person name="Kim H.J."/>
            <person name="Choi S.B."/>
            <person name="Bosland P.W."/>
            <person name="Reeves G."/>
            <person name="Jo S.H."/>
            <person name="Lee B.W."/>
            <person name="Cho H.T."/>
            <person name="Choi H.S."/>
            <person name="Lee M.S."/>
            <person name="Yu Y."/>
            <person name="Do Choi Y."/>
            <person name="Park B.S."/>
            <person name="van Deynze A."/>
            <person name="Ashrafi H."/>
            <person name="Hill T."/>
            <person name="Kim W.T."/>
            <person name="Pai H.S."/>
            <person name="Ahn H.K."/>
            <person name="Yeam I."/>
            <person name="Giovannoni J.J."/>
            <person name="Rose J.K."/>
            <person name="Sorensen I."/>
            <person name="Lee S.J."/>
            <person name="Kim R.W."/>
            <person name="Choi I.Y."/>
            <person name="Choi B.S."/>
            <person name="Lim J.S."/>
            <person name="Lee Y.H."/>
            <person name="Choi D."/>
        </authorList>
    </citation>
    <scope>NUCLEOTIDE SEQUENCE [LARGE SCALE GENOMIC DNA]</scope>
    <source>
        <strain evidence="2">cv. CM334</strain>
    </source>
</reference>
<reference evidence="1 2" key="2">
    <citation type="journal article" date="2017" name="Genome Biol.">
        <title>New reference genome sequences of hot pepper reveal the massive evolution of plant disease-resistance genes by retroduplication.</title>
        <authorList>
            <person name="Kim S."/>
            <person name="Park J."/>
            <person name="Yeom S.I."/>
            <person name="Kim Y.M."/>
            <person name="Seo E."/>
            <person name="Kim K.T."/>
            <person name="Kim M.S."/>
            <person name="Lee J.M."/>
            <person name="Cheong K."/>
            <person name="Shin H.S."/>
            <person name="Kim S.B."/>
            <person name="Han K."/>
            <person name="Lee J."/>
            <person name="Park M."/>
            <person name="Lee H.A."/>
            <person name="Lee H.Y."/>
            <person name="Lee Y."/>
            <person name="Oh S."/>
            <person name="Lee J.H."/>
            <person name="Choi E."/>
            <person name="Choi E."/>
            <person name="Lee S.E."/>
            <person name="Jeon J."/>
            <person name="Kim H."/>
            <person name="Choi G."/>
            <person name="Song H."/>
            <person name="Lee J."/>
            <person name="Lee S.C."/>
            <person name="Kwon J.K."/>
            <person name="Lee H.Y."/>
            <person name="Koo N."/>
            <person name="Hong Y."/>
            <person name="Kim R.W."/>
            <person name="Kang W.H."/>
            <person name="Huh J.H."/>
            <person name="Kang B.C."/>
            <person name="Yang T.J."/>
            <person name="Lee Y.H."/>
            <person name="Bennetzen J.L."/>
            <person name="Choi D."/>
        </authorList>
    </citation>
    <scope>NUCLEOTIDE SEQUENCE [LARGE SCALE GENOMIC DNA]</scope>
    <source>
        <strain evidence="2">cv. CM334</strain>
    </source>
</reference>
<name>A0A2G2YVL7_CAPAN</name>
<keyword evidence="2" id="KW-1185">Reference proteome</keyword>
<evidence type="ECO:0000313" key="1">
    <source>
        <dbReference type="EMBL" id="PHT73817.1"/>
    </source>
</evidence>
<protein>
    <submittedName>
        <fullName evidence="1">Uncharacterized protein</fullName>
    </submittedName>
</protein>
<dbReference type="Gramene" id="PHT73817">
    <property type="protein sequence ID" value="PHT73817"/>
    <property type="gene ID" value="T459_24602"/>
</dbReference>
<proteinExistence type="predicted"/>